<name>A0A1Y2B1P4_9TREE</name>
<feature type="region of interest" description="Disordered" evidence="2">
    <location>
        <begin position="307"/>
        <end position="327"/>
    </location>
</feature>
<keyword evidence="1" id="KW-0175">Coiled coil</keyword>
<evidence type="ECO:0000313" key="4">
    <source>
        <dbReference type="Proteomes" id="UP000193986"/>
    </source>
</evidence>
<keyword evidence="4" id="KW-1185">Reference proteome</keyword>
<dbReference type="InParanoid" id="A0A1Y2B1P4"/>
<evidence type="ECO:0000256" key="2">
    <source>
        <dbReference type="SAM" id="MobiDB-lite"/>
    </source>
</evidence>
<sequence length="482" mass="50721">MSTVDHGQQTPKTSSTPLNPSIVVPSPLTPTQSSQLTPNNISSSRPSHSLPTTSNKSYPLPPIPSSSSSSSSYPIPSSTTTTTTSRPIASTATSRPVPSTTSTTSRPVPSVPTSSISTSHQQPSSNKRKRPDLTPDESLIASERSTTLALALAQDQLDTLYPSPEALDRFKNLNDAVARLVPWHLWSYGEGEGELEGSGERAKKAQERDLAESADLLRRMATVNKRFLAVRQREGRHPSPLPVLISLINDSTASVRSEIGVLGARVSAAKAQYEGLESRRREGERVRVEMQRRKEEAEAAAVAAALERGKPRGRPRGRGGRPGANLPVVTHASSAAATKPPSQAPQGPVQITVALGILPQLVQVGVLNKTNVGANKTPGQVIRATEDKKSAVLSIHLGACTPPQLATLAKLLNVKAASDESSKATPPGTPSTSTSDKAQSAPARGQNAPNKPDDTSNKPQGNGDTGQTTQSTPNGRTRSAKG</sequence>
<gene>
    <name evidence="3" type="ORF">BCR39DRAFT_533746</name>
</gene>
<feature type="coiled-coil region" evidence="1">
    <location>
        <begin position="280"/>
        <end position="307"/>
    </location>
</feature>
<comment type="caution">
    <text evidence="3">The sequence shown here is derived from an EMBL/GenBank/DDBJ whole genome shotgun (WGS) entry which is preliminary data.</text>
</comment>
<reference evidence="3 4" key="1">
    <citation type="submission" date="2016-07" db="EMBL/GenBank/DDBJ databases">
        <title>Pervasive Adenine N6-methylation of Active Genes in Fungi.</title>
        <authorList>
            <consortium name="DOE Joint Genome Institute"/>
            <person name="Mondo S.J."/>
            <person name="Dannebaum R.O."/>
            <person name="Kuo R.C."/>
            <person name="Labutti K."/>
            <person name="Haridas S."/>
            <person name="Kuo A."/>
            <person name="Salamov A."/>
            <person name="Ahrendt S.R."/>
            <person name="Lipzen A."/>
            <person name="Sullivan W."/>
            <person name="Andreopoulos W.B."/>
            <person name="Clum A."/>
            <person name="Lindquist E."/>
            <person name="Daum C."/>
            <person name="Ramamoorthy G.K."/>
            <person name="Gryganskyi A."/>
            <person name="Culley D."/>
            <person name="Magnuson J.K."/>
            <person name="James T.Y."/>
            <person name="O'Malley M.A."/>
            <person name="Stajich J.E."/>
            <person name="Spatafora J.W."/>
            <person name="Visel A."/>
            <person name="Grigoriev I.V."/>
        </authorList>
    </citation>
    <scope>NUCLEOTIDE SEQUENCE [LARGE SCALE GENOMIC DNA]</scope>
    <source>
        <strain evidence="3 4">68-887.2</strain>
    </source>
</reference>
<evidence type="ECO:0000313" key="3">
    <source>
        <dbReference type="EMBL" id="ORY28768.1"/>
    </source>
</evidence>
<feature type="compositionally biased region" description="Low complexity" evidence="2">
    <location>
        <begin position="423"/>
        <end position="435"/>
    </location>
</feature>
<dbReference type="EMBL" id="MCFC01000029">
    <property type="protein sequence ID" value="ORY28768.1"/>
    <property type="molecule type" value="Genomic_DNA"/>
</dbReference>
<organism evidence="3 4">
    <name type="scientific">Naematelia encephala</name>
    <dbReference type="NCBI Taxonomy" id="71784"/>
    <lineage>
        <taxon>Eukaryota</taxon>
        <taxon>Fungi</taxon>
        <taxon>Dikarya</taxon>
        <taxon>Basidiomycota</taxon>
        <taxon>Agaricomycotina</taxon>
        <taxon>Tremellomycetes</taxon>
        <taxon>Tremellales</taxon>
        <taxon>Naemateliaceae</taxon>
        <taxon>Naematelia</taxon>
    </lineage>
</organism>
<proteinExistence type="predicted"/>
<dbReference type="AlphaFoldDB" id="A0A1Y2B1P4"/>
<feature type="compositionally biased region" description="Low complexity" evidence="2">
    <location>
        <begin position="65"/>
        <end position="125"/>
    </location>
</feature>
<protein>
    <recommendedName>
        <fullName evidence="5">GLTSCR protein conserved domain-containing protein</fullName>
    </recommendedName>
</protein>
<feature type="compositionally biased region" description="Polar residues" evidence="2">
    <location>
        <begin position="29"/>
        <end position="56"/>
    </location>
</feature>
<accession>A0A1Y2B1P4</accession>
<dbReference type="Proteomes" id="UP000193986">
    <property type="component" value="Unassembled WGS sequence"/>
</dbReference>
<feature type="region of interest" description="Disordered" evidence="2">
    <location>
        <begin position="1"/>
        <end position="134"/>
    </location>
</feature>
<evidence type="ECO:0000256" key="1">
    <source>
        <dbReference type="SAM" id="Coils"/>
    </source>
</evidence>
<feature type="region of interest" description="Disordered" evidence="2">
    <location>
        <begin position="417"/>
        <end position="482"/>
    </location>
</feature>
<dbReference type="STRING" id="71784.A0A1Y2B1P4"/>
<evidence type="ECO:0008006" key="5">
    <source>
        <dbReference type="Google" id="ProtNLM"/>
    </source>
</evidence>
<feature type="compositionally biased region" description="Polar residues" evidence="2">
    <location>
        <begin position="457"/>
        <end position="482"/>
    </location>
</feature>
<feature type="compositionally biased region" description="Polar residues" evidence="2">
    <location>
        <begin position="1"/>
        <end position="19"/>
    </location>
</feature>
<dbReference type="OrthoDB" id="2556847at2759"/>